<evidence type="ECO:0000259" key="6">
    <source>
        <dbReference type="Pfam" id="PF03717"/>
    </source>
</evidence>
<dbReference type="PANTHER" id="PTHR30627:SF24">
    <property type="entry name" value="PENICILLIN-BINDING PROTEIN 4B"/>
    <property type="match status" value="1"/>
</dbReference>
<dbReference type="InterPro" id="IPR012338">
    <property type="entry name" value="Beta-lactam/transpept-like"/>
</dbReference>
<accession>A0ABV7WFW0</accession>
<dbReference type="Proteomes" id="UP001595685">
    <property type="component" value="Unassembled WGS sequence"/>
</dbReference>
<dbReference type="RefSeq" id="WP_340292515.1">
    <property type="nucleotide sequence ID" value="NZ_JBBEOI010000074.1"/>
</dbReference>
<gene>
    <name evidence="7" type="ORF">ACFOLH_10320</name>
</gene>
<evidence type="ECO:0000256" key="3">
    <source>
        <dbReference type="ARBA" id="ARBA00023136"/>
    </source>
</evidence>
<keyword evidence="3 4" id="KW-0472">Membrane</keyword>
<keyword evidence="4" id="KW-1133">Transmembrane helix</keyword>
<dbReference type="Pfam" id="PF00905">
    <property type="entry name" value="Transpeptidase"/>
    <property type="match status" value="1"/>
</dbReference>
<keyword evidence="8" id="KW-1185">Reference proteome</keyword>
<feature type="domain" description="Penicillin-binding protein transpeptidase" evidence="5">
    <location>
        <begin position="377"/>
        <end position="647"/>
    </location>
</feature>
<dbReference type="InterPro" id="IPR050515">
    <property type="entry name" value="Beta-lactam/transpept"/>
</dbReference>
<evidence type="ECO:0000256" key="1">
    <source>
        <dbReference type="ARBA" id="ARBA00004370"/>
    </source>
</evidence>
<dbReference type="PANTHER" id="PTHR30627">
    <property type="entry name" value="PEPTIDOGLYCAN D,D-TRANSPEPTIDASE"/>
    <property type="match status" value="1"/>
</dbReference>
<dbReference type="InterPro" id="IPR036138">
    <property type="entry name" value="PBP_dimer_sf"/>
</dbReference>
<keyword evidence="4" id="KW-0812">Transmembrane</keyword>
<feature type="domain" description="Penicillin-binding protein dimerisation" evidence="6">
    <location>
        <begin position="175"/>
        <end position="330"/>
    </location>
</feature>
<dbReference type="InterPro" id="IPR005311">
    <property type="entry name" value="PBP_dimer"/>
</dbReference>
<dbReference type="SUPFAM" id="SSF56601">
    <property type="entry name" value="beta-lactamase/transpeptidase-like"/>
    <property type="match status" value="1"/>
</dbReference>
<sequence>MQGTRRWVWWVVGVLVVLAGGAVAAYVVAVVPQQREENRDAAARQAVEELAAAWQGQDLGALEAFGDGVDYTALTTGVASLAGAADGPAWPEQVAVAEVERDGATATGSLEVRWPFGADGWSYDTTVTAREVGETEVGSVRGAFDTSGGVWEAELLPTTVHPSLGDGAVLASQRVPSTRGTVLGRDGSPLVVDRAVVEIGLRPDAVVDLPGVAATFAGTLGIDAASLVERVQAAGPEEFVPVITLRREQYDPVRDTVRAQTGVVFREGLQPLPPTTAFARATLGRSGPATAELVEASEGRVQPGDTTGLSGLQRAYDEHLAGQAGFSVVSQVGEQSTGLFTQEPVPGADLATTLDERVQVAADQALAAVPEGNGNAALVAVDIPTGDVVAVANTPASGTDRALTGTYPPGSTFKTVSTLALLPTGLTPEETVPCPGTATVEGRAFGNVEDLALGDVPFRTDFARSCNTAFVGLSSRLEPGDLGAAAATLGIGAEWSVGTPVATGGAPAEESPVEQAAASIGQGRVLASPAAMAVATATIARGSWLPPRLVTTPAPEPSAAPAPLDPAAAATVRDLMRAVVTDGSANALLDVPGAPVHAKTGTAEYGEEVPPRTHAWVVGFRGDLAFAALVEDGGSGSRVAVPTAETFLRLLP</sequence>
<evidence type="ECO:0000256" key="2">
    <source>
        <dbReference type="ARBA" id="ARBA00007171"/>
    </source>
</evidence>
<evidence type="ECO:0000259" key="5">
    <source>
        <dbReference type="Pfam" id="PF00905"/>
    </source>
</evidence>
<protein>
    <submittedName>
        <fullName evidence="7">Penicillin-binding transpeptidase domain-containing protein</fullName>
    </submittedName>
</protein>
<comment type="similarity">
    <text evidence="2">Belongs to the transpeptidase family.</text>
</comment>
<comment type="caution">
    <text evidence="7">The sequence shown here is derived from an EMBL/GenBank/DDBJ whole genome shotgun (WGS) entry which is preliminary data.</text>
</comment>
<evidence type="ECO:0000313" key="7">
    <source>
        <dbReference type="EMBL" id="MFC3688736.1"/>
    </source>
</evidence>
<comment type="subcellular location">
    <subcellularLocation>
        <location evidence="1">Membrane</location>
    </subcellularLocation>
</comment>
<name>A0ABV7WFW0_9MICO</name>
<dbReference type="Pfam" id="PF03717">
    <property type="entry name" value="PBP_dimer"/>
    <property type="match status" value="1"/>
</dbReference>
<organism evidence="7 8">
    <name type="scientific">Aquipuribacter hungaricus</name>
    <dbReference type="NCBI Taxonomy" id="545624"/>
    <lineage>
        <taxon>Bacteria</taxon>
        <taxon>Bacillati</taxon>
        <taxon>Actinomycetota</taxon>
        <taxon>Actinomycetes</taxon>
        <taxon>Micrococcales</taxon>
        <taxon>Intrasporangiaceae</taxon>
        <taxon>Aquipuribacter</taxon>
    </lineage>
</organism>
<feature type="transmembrane region" description="Helical" evidence="4">
    <location>
        <begin position="7"/>
        <end position="29"/>
    </location>
</feature>
<dbReference type="Gene3D" id="3.40.710.10">
    <property type="entry name" value="DD-peptidase/beta-lactamase superfamily"/>
    <property type="match status" value="1"/>
</dbReference>
<dbReference type="Gene3D" id="3.90.1310.10">
    <property type="entry name" value="Penicillin-binding protein 2a (Domain 2)"/>
    <property type="match status" value="1"/>
</dbReference>
<evidence type="ECO:0000313" key="8">
    <source>
        <dbReference type="Proteomes" id="UP001595685"/>
    </source>
</evidence>
<dbReference type="InterPro" id="IPR001460">
    <property type="entry name" value="PCN-bd_Tpept"/>
</dbReference>
<reference evidence="8" key="1">
    <citation type="journal article" date="2019" name="Int. J. Syst. Evol. Microbiol.">
        <title>The Global Catalogue of Microorganisms (GCM) 10K type strain sequencing project: providing services to taxonomists for standard genome sequencing and annotation.</title>
        <authorList>
            <consortium name="The Broad Institute Genomics Platform"/>
            <consortium name="The Broad Institute Genome Sequencing Center for Infectious Disease"/>
            <person name="Wu L."/>
            <person name="Ma J."/>
        </authorList>
    </citation>
    <scope>NUCLEOTIDE SEQUENCE [LARGE SCALE GENOMIC DNA]</scope>
    <source>
        <strain evidence="8">NCAIM B.02333</strain>
    </source>
</reference>
<evidence type="ECO:0000256" key="4">
    <source>
        <dbReference type="SAM" id="Phobius"/>
    </source>
</evidence>
<proteinExistence type="inferred from homology"/>
<dbReference type="SUPFAM" id="SSF56519">
    <property type="entry name" value="Penicillin binding protein dimerisation domain"/>
    <property type="match status" value="1"/>
</dbReference>
<dbReference type="EMBL" id="JBHRWW010000006">
    <property type="protein sequence ID" value="MFC3688736.1"/>
    <property type="molecule type" value="Genomic_DNA"/>
</dbReference>